<evidence type="ECO:0000313" key="5">
    <source>
        <dbReference type="EMBL" id="QPG04763.1"/>
    </source>
</evidence>
<feature type="chain" id="PRO_5032956548" evidence="3">
    <location>
        <begin position="28"/>
        <end position="385"/>
    </location>
</feature>
<dbReference type="PANTHER" id="PTHR30469:SF12">
    <property type="entry name" value="MULTIDRUG RESISTANCE PROTEIN MDTA"/>
    <property type="match status" value="1"/>
</dbReference>
<evidence type="ECO:0000256" key="3">
    <source>
        <dbReference type="SAM" id="SignalP"/>
    </source>
</evidence>
<feature type="domain" description="Multidrug resistance protein MdtA-like barrel-sandwich hybrid" evidence="4">
    <location>
        <begin position="70"/>
        <end position="207"/>
    </location>
</feature>
<dbReference type="GO" id="GO:1990281">
    <property type="term" value="C:efflux pump complex"/>
    <property type="evidence" value="ECO:0007669"/>
    <property type="project" value="TreeGrafter"/>
</dbReference>
<dbReference type="GO" id="GO:0015562">
    <property type="term" value="F:efflux transmembrane transporter activity"/>
    <property type="evidence" value="ECO:0007669"/>
    <property type="project" value="TreeGrafter"/>
</dbReference>
<dbReference type="KEGG" id="smaa:IT774_11205"/>
<dbReference type="NCBIfam" id="TIGR01730">
    <property type="entry name" value="RND_mfp"/>
    <property type="match status" value="1"/>
</dbReference>
<dbReference type="Gene3D" id="1.10.287.470">
    <property type="entry name" value="Helix hairpin bin"/>
    <property type="match status" value="1"/>
</dbReference>
<evidence type="ECO:0000313" key="6">
    <source>
        <dbReference type="Proteomes" id="UP000595095"/>
    </source>
</evidence>
<dbReference type="SUPFAM" id="SSF111369">
    <property type="entry name" value="HlyD-like secretion proteins"/>
    <property type="match status" value="1"/>
</dbReference>
<comment type="similarity">
    <text evidence="1">Belongs to the membrane fusion protein (MFP) (TC 8.A.1) family.</text>
</comment>
<name>A0A7S9DVM4_9ALTE</name>
<dbReference type="Proteomes" id="UP000595095">
    <property type="component" value="Chromosome"/>
</dbReference>
<reference evidence="5 6" key="1">
    <citation type="submission" date="2020-11" db="EMBL/GenBank/DDBJ databases">
        <title>Complete genome sequence for Salinimonas sp. strain G2-b.</title>
        <authorList>
            <person name="Park S.-J."/>
        </authorList>
    </citation>
    <scope>NUCLEOTIDE SEQUENCE [LARGE SCALE GENOMIC DNA]</scope>
    <source>
        <strain evidence="5 6">G2-b</strain>
    </source>
</reference>
<dbReference type="Pfam" id="PF25917">
    <property type="entry name" value="BSH_RND"/>
    <property type="match status" value="1"/>
</dbReference>
<keyword evidence="3" id="KW-0732">Signal</keyword>
<evidence type="ECO:0000259" key="4">
    <source>
        <dbReference type="Pfam" id="PF25917"/>
    </source>
</evidence>
<gene>
    <name evidence="5" type="ORF">IT774_11205</name>
</gene>
<protein>
    <submittedName>
        <fullName evidence="5">Efflux RND transporter periplasmic adaptor subunit</fullName>
    </submittedName>
</protein>
<dbReference type="InterPro" id="IPR006143">
    <property type="entry name" value="RND_pump_MFP"/>
</dbReference>
<dbReference type="InterPro" id="IPR058625">
    <property type="entry name" value="MdtA-like_BSH"/>
</dbReference>
<dbReference type="AlphaFoldDB" id="A0A7S9DVM4"/>
<dbReference type="Gene3D" id="2.40.50.100">
    <property type="match status" value="1"/>
</dbReference>
<keyword evidence="2" id="KW-0175">Coiled coil</keyword>
<dbReference type="EMBL" id="CP064795">
    <property type="protein sequence ID" value="QPG04763.1"/>
    <property type="molecule type" value="Genomic_DNA"/>
</dbReference>
<accession>A0A7S9DVM4</accession>
<keyword evidence="6" id="KW-1185">Reference proteome</keyword>
<dbReference type="Gene3D" id="2.40.30.170">
    <property type="match status" value="1"/>
</dbReference>
<dbReference type="PANTHER" id="PTHR30469">
    <property type="entry name" value="MULTIDRUG RESISTANCE PROTEIN MDTA"/>
    <property type="match status" value="1"/>
</dbReference>
<feature type="coiled-coil region" evidence="2">
    <location>
        <begin position="102"/>
        <end position="182"/>
    </location>
</feature>
<evidence type="ECO:0000256" key="2">
    <source>
        <dbReference type="SAM" id="Coils"/>
    </source>
</evidence>
<proteinExistence type="inferred from homology"/>
<organism evidence="5 6">
    <name type="scientific">Salinimonas marina</name>
    <dbReference type="NCBI Taxonomy" id="2785918"/>
    <lineage>
        <taxon>Bacteria</taxon>
        <taxon>Pseudomonadati</taxon>
        <taxon>Pseudomonadota</taxon>
        <taxon>Gammaproteobacteria</taxon>
        <taxon>Alteromonadales</taxon>
        <taxon>Alteromonadaceae</taxon>
        <taxon>Alteromonas/Salinimonas group</taxon>
        <taxon>Salinimonas</taxon>
    </lineage>
</organism>
<feature type="signal peptide" evidence="3">
    <location>
        <begin position="1"/>
        <end position="27"/>
    </location>
</feature>
<dbReference type="RefSeq" id="WP_195809855.1">
    <property type="nucleotide sequence ID" value="NZ_CP064795.1"/>
</dbReference>
<evidence type="ECO:0000256" key="1">
    <source>
        <dbReference type="ARBA" id="ARBA00009477"/>
    </source>
</evidence>
<sequence length="385" mass="41783">MKWIKLVAPLAVIALGGLGAWAVIATASDETITEKLDTRPVVTVDTMSSQNYTVQITSYGEVTPLESTRLAAQVTGEVISWNPAFVAGGLVKRGDTLFSIEKDTYEAALLQAEAALASAKAQLIQEQAQSRVAEQQAKNLPSSRVSDLYLRKPQLLSAQAALKSAQAQLKIAQRDLENCVINAPYDALVVSRIIGVGDYVTAGTLTATLNNVETAEVTFPIAGFDRAFLPAQLSDHPAVVSIDDGQQQEFTATINRDAGIIDTATRMTHLILRIDDPYGLRTNSPKVKFGTYVNVAFSGKTLDDVYRVPQELITNNQMWLLDSDGKLYSEQVNVLRQEGGDFLISGSYNGAEIVMTPPEYPQNGMAVKVLKKTNHDDLVAQRPAR</sequence>